<name>A0A812MGG6_9DINO</name>
<protein>
    <submittedName>
        <fullName evidence="1">NRT2.5 protein</fullName>
    </submittedName>
</protein>
<sequence>MKHPGAPSVVGSQAEPRQVYLKFTNLKTGLTYCTKGQEKDGDGNPTDCVSPTVAELASGVTKYRPEVLVKCVCAPGTECNSMIAGAGVASTIFVRIALGTPLERFGPVNVQSGLLTFRAIWVAAAAGISAPWNYTLIRFFIGDVRHEPVLVLPDVRSERHWHGERRSCPRRAGGRGIQLFSYMFMLVATSRLSGAKANQPRKARKKEIVDAQKARMCGFCCTIPQTRSSGSSVALLFSSTANLKSDISAGFHRLRGAPSHFV</sequence>
<comment type="caution">
    <text evidence="1">The sequence shown here is derived from an EMBL/GenBank/DDBJ whole genome shotgun (WGS) entry which is preliminary data.</text>
</comment>
<proteinExistence type="predicted"/>
<gene>
    <name evidence="1" type="primary">NRT2.5</name>
    <name evidence="1" type="ORF">SNAT2548_LOCUS13776</name>
</gene>
<dbReference type="AlphaFoldDB" id="A0A812MGG6"/>
<organism evidence="1 2">
    <name type="scientific">Symbiodinium natans</name>
    <dbReference type="NCBI Taxonomy" id="878477"/>
    <lineage>
        <taxon>Eukaryota</taxon>
        <taxon>Sar</taxon>
        <taxon>Alveolata</taxon>
        <taxon>Dinophyceae</taxon>
        <taxon>Suessiales</taxon>
        <taxon>Symbiodiniaceae</taxon>
        <taxon>Symbiodinium</taxon>
    </lineage>
</organism>
<reference evidence="1" key="1">
    <citation type="submission" date="2021-02" db="EMBL/GenBank/DDBJ databases">
        <authorList>
            <person name="Dougan E. K."/>
            <person name="Rhodes N."/>
            <person name="Thang M."/>
            <person name="Chan C."/>
        </authorList>
    </citation>
    <scope>NUCLEOTIDE SEQUENCE</scope>
</reference>
<evidence type="ECO:0000313" key="1">
    <source>
        <dbReference type="EMBL" id="CAE7262548.1"/>
    </source>
</evidence>
<evidence type="ECO:0000313" key="2">
    <source>
        <dbReference type="Proteomes" id="UP000604046"/>
    </source>
</evidence>
<accession>A0A812MGG6</accession>
<dbReference type="Proteomes" id="UP000604046">
    <property type="component" value="Unassembled WGS sequence"/>
</dbReference>
<dbReference type="EMBL" id="CAJNDS010001502">
    <property type="protein sequence ID" value="CAE7262548.1"/>
    <property type="molecule type" value="Genomic_DNA"/>
</dbReference>
<keyword evidence="2" id="KW-1185">Reference proteome</keyword>